<dbReference type="EMBL" id="JBBWWQ010000020">
    <property type="protein sequence ID" value="KAK8916432.1"/>
    <property type="molecule type" value="Genomic_DNA"/>
</dbReference>
<organism evidence="2 3">
    <name type="scientific">Platanthera zijinensis</name>
    <dbReference type="NCBI Taxonomy" id="2320716"/>
    <lineage>
        <taxon>Eukaryota</taxon>
        <taxon>Viridiplantae</taxon>
        <taxon>Streptophyta</taxon>
        <taxon>Embryophyta</taxon>
        <taxon>Tracheophyta</taxon>
        <taxon>Spermatophyta</taxon>
        <taxon>Magnoliopsida</taxon>
        <taxon>Liliopsida</taxon>
        <taxon>Asparagales</taxon>
        <taxon>Orchidaceae</taxon>
        <taxon>Orchidoideae</taxon>
        <taxon>Orchideae</taxon>
        <taxon>Orchidinae</taxon>
        <taxon>Platanthera</taxon>
    </lineage>
</organism>
<proteinExistence type="predicted"/>
<protein>
    <submittedName>
        <fullName evidence="2">Uncharacterized protein</fullName>
    </submittedName>
</protein>
<keyword evidence="1" id="KW-1133">Transmembrane helix</keyword>
<dbReference type="Pfam" id="PF04842">
    <property type="entry name" value="DUF639"/>
    <property type="match status" value="1"/>
</dbReference>
<comment type="caution">
    <text evidence="2">The sequence shown here is derived from an EMBL/GenBank/DDBJ whole genome shotgun (WGS) entry which is preliminary data.</text>
</comment>
<dbReference type="PANTHER" id="PTHR31860">
    <property type="entry name" value="HEAT-INDUCIBLE TRANSCRIPTION REPRESSOR (DUF639)-RELATED"/>
    <property type="match status" value="1"/>
</dbReference>
<feature type="transmembrane region" description="Helical" evidence="1">
    <location>
        <begin position="537"/>
        <end position="555"/>
    </location>
</feature>
<evidence type="ECO:0000313" key="2">
    <source>
        <dbReference type="EMBL" id="KAK8916432.1"/>
    </source>
</evidence>
<reference evidence="2 3" key="1">
    <citation type="journal article" date="2022" name="Nat. Plants">
        <title>Genomes of leafy and leafless Platanthera orchids illuminate the evolution of mycoheterotrophy.</title>
        <authorList>
            <person name="Li M.H."/>
            <person name="Liu K.W."/>
            <person name="Li Z."/>
            <person name="Lu H.C."/>
            <person name="Ye Q.L."/>
            <person name="Zhang D."/>
            <person name="Wang J.Y."/>
            <person name="Li Y.F."/>
            <person name="Zhong Z.M."/>
            <person name="Liu X."/>
            <person name="Yu X."/>
            <person name="Liu D.K."/>
            <person name="Tu X.D."/>
            <person name="Liu B."/>
            <person name="Hao Y."/>
            <person name="Liao X.Y."/>
            <person name="Jiang Y.T."/>
            <person name="Sun W.H."/>
            <person name="Chen J."/>
            <person name="Chen Y.Q."/>
            <person name="Ai Y."/>
            <person name="Zhai J.W."/>
            <person name="Wu S.S."/>
            <person name="Zhou Z."/>
            <person name="Hsiao Y.Y."/>
            <person name="Wu W.L."/>
            <person name="Chen Y.Y."/>
            <person name="Lin Y.F."/>
            <person name="Hsu J.L."/>
            <person name="Li C.Y."/>
            <person name="Wang Z.W."/>
            <person name="Zhao X."/>
            <person name="Zhong W.Y."/>
            <person name="Ma X.K."/>
            <person name="Ma L."/>
            <person name="Huang J."/>
            <person name="Chen G.Z."/>
            <person name="Huang M.Z."/>
            <person name="Huang L."/>
            <person name="Peng D.H."/>
            <person name="Luo Y.B."/>
            <person name="Zou S.Q."/>
            <person name="Chen S.P."/>
            <person name="Lan S."/>
            <person name="Tsai W.C."/>
            <person name="Van de Peer Y."/>
            <person name="Liu Z.J."/>
        </authorList>
    </citation>
    <scope>NUCLEOTIDE SEQUENCE [LARGE SCALE GENOMIC DNA]</scope>
    <source>
        <strain evidence="2">Lor287</strain>
    </source>
</reference>
<evidence type="ECO:0000313" key="3">
    <source>
        <dbReference type="Proteomes" id="UP001418222"/>
    </source>
</evidence>
<keyword evidence="1" id="KW-0472">Membrane</keyword>
<dbReference type="InterPro" id="IPR006927">
    <property type="entry name" value="DUF639"/>
</dbReference>
<gene>
    <name evidence="2" type="ORF">KSP39_PZI023336</name>
</gene>
<name>A0AAP0AVC9_9ASPA</name>
<dbReference type="Proteomes" id="UP001418222">
    <property type="component" value="Unassembled WGS sequence"/>
</dbReference>
<dbReference type="AlphaFoldDB" id="A0AAP0AVC9"/>
<feature type="transmembrane region" description="Helical" evidence="1">
    <location>
        <begin position="621"/>
        <end position="646"/>
    </location>
</feature>
<dbReference type="PANTHER" id="PTHR31860:SF6">
    <property type="entry name" value="HEAT-INDUCIBLE TRANSCRIPTION REPRESSOR (DUF639)"/>
    <property type="match status" value="1"/>
</dbReference>
<sequence>MAIMDKTRNILEGFMEGSFKWALSRRTTFDEEFEEMGRSPTGRRKWVPELSQMANVIVGRCSGILDVSMDELQHNFDLEASDPIKSPSNYARNFLEYCCFRALALMTRVIRHPADPKFRRLTFDMMLAWEAPSAEIPSSSRLLPVDKDSTVGLDAFLRIAPATPIVADVITCSNIFDVLANPTSGRLSFAVYEKYLGGLDKAVRKMKSQTESSLLSAIRSERGEKILEVDGTLTSQPVLEHIGISTWPGRLTLTDHVLYFEALKVVTYDKAKMYDLAEDLKQVVKPELTGPWGSRLFDKAVMYRSVSLLEPVIMEFPELTGHSRRDYWLAIIREILYAHRFIRTFKIDGVDKEETLSKAMLGILRLQAIQEIFSSLPIRYESLLMFNLSDQLPRGDLILEALADMIVSKSLDRASGSKSVSGMYSISALAILSNLGVVSQVARDDKLLVGDIVVGEMTDLEKVVRQSRYNHKMVEEARATVDGVKVDGLDTNLAVMKELLYPVTEIGNKLMILAYWDDPLKSLLFTSIFSYIICRGWLAYVIVGLLFFMAVFMLLTRFYNKGRATDEVKVQAPPPMNAMEQLLAVQNAISQVEELVQDGNIVLLKLRALLLAIPSQATDTVIVILILAGISLVFIPTKLFILMVFLEMFTRYSPPRRVSTERWTRRLREWWFGIPAAPVVLERDKEKKKTR</sequence>
<keyword evidence="3" id="KW-1185">Reference proteome</keyword>
<evidence type="ECO:0000256" key="1">
    <source>
        <dbReference type="SAM" id="Phobius"/>
    </source>
</evidence>
<keyword evidence="1" id="KW-0812">Transmembrane</keyword>
<accession>A0AAP0AVC9</accession>